<reference evidence="2 3" key="1">
    <citation type="submission" date="2014-02" db="EMBL/GenBank/DDBJ databases">
        <title>The genome sequence of the entomopathogenic fungus Metarhizium robertsii ARSEF 2575.</title>
        <authorList>
            <person name="Giuliano Garisto Donzelli B."/>
            <person name="Roe B.A."/>
            <person name="Macmil S.L."/>
            <person name="Krasnoff S.B."/>
            <person name="Gibson D.M."/>
        </authorList>
    </citation>
    <scope>NUCLEOTIDE SEQUENCE [LARGE SCALE GENOMIC DNA]</scope>
    <source>
        <strain evidence="2 3">ARSEF 2575</strain>
    </source>
</reference>
<evidence type="ECO:0000256" key="1">
    <source>
        <dbReference type="SAM" id="SignalP"/>
    </source>
</evidence>
<keyword evidence="1" id="KW-0732">Signal</keyword>
<dbReference type="AlphaFoldDB" id="A0A014QT23"/>
<evidence type="ECO:0000313" key="2">
    <source>
        <dbReference type="EMBL" id="EXU96053.1"/>
    </source>
</evidence>
<dbReference type="Proteomes" id="UP000030151">
    <property type="component" value="Unassembled WGS sequence"/>
</dbReference>
<evidence type="ECO:0000313" key="3">
    <source>
        <dbReference type="Proteomes" id="UP000030151"/>
    </source>
</evidence>
<feature type="signal peptide" evidence="1">
    <location>
        <begin position="1"/>
        <end position="16"/>
    </location>
</feature>
<protein>
    <submittedName>
        <fullName evidence="2">Uncharacterized protein</fullName>
    </submittedName>
</protein>
<accession>A0A014QT23</accession>
<gene>
    <name evidence="2" type="ORF">X797_010864</name>
</gene>
<organism evidence="2 3">
    <name type="scientific">Metarhizium robertsii</name>
    <dbReference type="NCBI Taxonomy" id="568076"/>
    <lineage>
        <taxon>Eukaryota</taxon>
        <taxon>Fungi</taxon>
        <taxon>Dikarya</taxon>
        <taxon>Ascomycota</taxon>
        <taxon>Pezizomycotina</taxon>
        <taxon>Sordariomycetes</taxon>
        <taxon>Hypocreomycetidae</taxon>
        <taxon>Hypocreales</taxon>
        <taxon>Clavicipitaceae</taxon>
        <taxon>Metarhizium</taxon>
    </lineage>
</organism>
<name>A0A014QT23_9HYPO</name>
<dbReference type="EMBL" id="JELW01000056">
    <property type="protein sequence ID" value="EXU96053.1"/>
    <property type="molecule type" value="Genomic_DNA"/>
</dbReference>
<comment type="caution">
    <text evidence="2">The sequence shown here is derived from an EMBL/GenBank/DDBJ whole genome shotgun (WGS) entry which is preliminary data.</text>
</comment>
<feature type="chain" id="PRO_5001473337" evidence="1">
    <location>
        <begin position="17"/>
        <end position="70"/>
    </location>
</feature>
<proteinExistence type="predicted"/>
<sequence>MKFLILISSIAGLGLEEPQDQHLAEAPVCPYGGESCHTDDAPQVSESPQAIPHLKRFVGRWSNFTKTDLE</sequence>
<dbReference type="HOGENOM" id="CLU_2758332_0_0_1"/>